<keyword evidence="2" id="KW-0156">Chromatin regulator</keyword>
<keyword evidence="8" id="KW-1185">Reference proteome</keyword>
<dbReference type="Gene3D" id="2.30.30.140">
    <property type="match status" value="2"/>
</dbReference>
<dbReference type="InterPro" id="IPR038217">
    <property type="entry name" value="MRG_C_sf"/>
</dbReference>
<sequence length="385" mass="45233">MELNKVLAVDPKTKRFLIHYLGWSKKTRNGLLLGEYFNFHLGLQRFTMFTCGTFWFDRWDEWVGIERLMKHNEENLQKQKALEKDHPEMITKSGRLFFLKPRNFNGLEQKLPGSPQYYGFQVINRTRNDLLLGEYFNFHLGLQRFTVFTCGTFWFDRWDEWVGIERLMKHNEENLQEQKALEKDHPEMITKSGRLFLLKPRNFNVTNSKKRKTMPKDNASSGKLVNVQIPTALITHLVNYCEYITHMGKLVKLPCSPNVDDILTLYLDHRSNKDDRASDSAGEILSGLRCYFDKALPAMLLYKCERQQYEEATANGISPSKVYGAEHLLRLFVKLPEILYYANIEEETVIELQHKLQDFLKFLKKKKNNFFQSTYETLGGASTIK</sequence>
<reference evidence="7 8" key="1">
    <citation type="journal article" date="2018" name="Mol. Plant">
        <title>The genome of Artemisia annua provides insight into the evolution of Asteraceae family and artemisinin biosynthesis.</title>
        <authorList>
            <person name="Shen Q."/>
            <person name="Zhang L."/>
            <person name="Liao Z."/>
            <person name="Wang S."/>
            <person name="Yan T."/>
            <person name="Shi P."/>
            <person name="Liu M."/>
            <person name="Fu X."/>
            <person name="Pan Q."/>
            <person name="Wang Y."/>
            <person name="Lv Z."/>
            <person name="Lu X."/>
            <person name="Zhang F."/>
            <person name="Jiang W."/>
            <person name="Ma Y."/>
            <person name="Chen M."/>
            <person name="Hao X."/>
            <person name="Li L."/>
            <person name="Tang Y."/>
            <person name="Lv G."/>
            <person name="Zhou Y."/>
            <person name="Sun X."/>
            <person name="Brodelius P.E."/>
            <person name="Rose J.K.C."/>
            <person name="Tang K."/>
        </authorList>
    </citation>
    <scope>NUCLEOTIDE SEQUENCE [LARGE SCALE GENOMIC DNA]</scope>
    <source>
        <strain evidence="8">cv. Huhao1</strain>
        <tissue evidence="7">Leaf</tissue>
    </source>
</reference>
<dbReference type="InterPro" id="IPR016197">
    <property type="entry name" value="Chromo-like_dom_sf"/>
</dbReference>
<keyword evidence="4" id="KW-0804">Transcription</keyword>
<evidence type="ECO:0000256" key="3">
    <source>
        <dbReference type="ARBA" id="ARBA00023015"/>
    </source>
</evidence>
<dbReference type="GO" id="GO:0006325">
    <property type="term" value="P:chromatin organization"/>
    <property type="evidence" value="ECO:0007669"/>
    <property type="project" value="UniProtKB-KW"/>
</dbReference>
<organism evidence="7 8">
    <name type="scientific">Artemisia annua</name>
    <name type="common">Sweet wormwood</name>
    <dbReference type="NCBI Taxonomy" id="35608"/>
    <lineage>
        <taxon>Eukaryota</taxon>
        <taxon>Viridiplantae</taxon>
        <taxon>Streptophyta</taxon>
        <taxon>Embryophyta</taxon>
        <taxon>Tracheophyta</taxon>
        <taxon>Spermatophyta</taxon>
        <taxon>Magnoliopsida</taxon>
        <taxon>eudicotyledons</taxon>
        <taxon>Gunneridae</taxon>
        <taxon>Pentapetalae</taxon>
        <taxon>asterids</taxon>
        <taxon>campanulids</taxon>
        <taxon>Asterales</taxon>
        <taxon>Asteraceae</taxon>
        <taxon>Asteroideae</taxon>
        <taxon>Anthemideae</taxon>
        <taxon>Artemisiinae</taxon>
        <taxon>Artemisia</taxon>
    </lineage>
</organism>
<evidence type="ECO:0000256" key="2">
    <source>
        <dbReference type="ARBA" id="ARBA00022853"/>
    </source>
</evidence>
<feature type="domain" description="MRG" evidence="6">
    <location>
        <begin position="210"/>
        <end position="376"/>
    </location>
</feature>
<dbReference type="Pfam" id="PF05712">
    <property type="entry name" value="MRG"/>
    <property type="match status" value="1"/>
</dbReference>
<dbReference type="PANTHER" id="PTHR10880">
    <property type="entry name" value="MORTALITY FACTOR 4-LIKE PROTEIN"/>
    <property type="match status" value="1"/>
</dbReference>
<evidence type="ECO:0000256" key="5">
    <source>
        <dbReference type="ARBA" id="ARBA00023242"/>
    </source>
</evidence>
<dbReference type="InterPro" id="IPR026541">
    <property type="entry name" value="MRG_dom"/>
</dbReference>
<dbReference type="PROSITE" id="PS51640">
    <property type="entry name" value="MRG"/>
    <property type="match status" value="1"/>
</dbReference>
<dbReference type="InterPro" id="IPR008676">
    <property type="entry name" value="MRG"/>
</dbReference>
<dbReference type="OrthoDB" id="124855at2759"/>
<dbReference type="EMBL" id="PKPP01013756">
    <property type="protein sequence ID" value="PWA40500.1"/>
    <property type="molecule type" value="Genomic_DNA"/>
</dbReference>
<comment type="subcellular location">
    <subcellularLocation>
        <location evidence="1">Nucleus</location>
    </subcellularLocation>
</comment>
<name>A0A2U1KUT4_ARTAN</name>
<gene>
    <name evidence="7" type="ORF">CTI12_AA566560</name>
</gene>
<dbReference type="STRING" id="35608.A0A2U1KUT4"/>
<evidence type="ECO:0000313" key="7">
    <source>
        <dbReference type="EMBL" id="PWA40500.1"/>
    </source>
</evidence>
<evidence type="ECO:0000259" key="6">
    <source>
        <dbReference type="Pfam" id="PF05712"/>
    </source>
</evidence>
<dbReference type="GO" id="GO:1990841">
    <property type="term" value="F:promoter-specific chromatin binding"/>
    <property type="evidence" value="ECO:0007669"/>
    <property type="project" value="UniProtKB-ARBA"/>
</dbReference>
<dbReference type="FunFam" id="1.10.274.30:FF:000005">
    <property type="entry name" value="Chromatin modification-related protein EAF3"/>
    <property type="match status" value="1"/>
</dbReference>
<dbReference type="GO" id="GO:0000123">
    <property type="term" value="C:histone acetyltransferase complex"/>
    <property type="evidence" value="ECO:0007669"/>
    <property type="project" value="TreeGrafter"/>
</dbReference>
<dbReference type="GO" id="GO:0005634">
    <property type="term" value="C:nucleus"/>
    <property type="evidence" value="ECO:0007669"/>
    <property type="project" value="UniProtKB-SubCell"/>
</dbReference>
<dbReference type="GO" id="GO:0048586">
    <property type="term" value="P:regulation of long-day photoperiodism, flowering"/>
    <property type="evidence" value="ECO:0007669"/>
    <property type="project" value="UniProtKB-ARBA"/>
</dbReference>
<comment type="caution">
    <text evidence="7">The sequence shown here is derived from an EMBL/GenBank/DDBJ whole genome shotgun (WGS) entry which is preliminary data.</text>
</comment>
<dbReference type="Gene3D" id="1.10.274.30">
    <property type="entry name" value="MRG domain"/>
    <property type="match status" value="1"/>
</dbReference>
<dbReference type="SUPFAM" id="SSF54160">
    <property type="entry name" value="Chromo domain-like"/>
    <property type="match status" value="2"/>
</dbReference>
<evidence type="ECO:0000256" key="1">
    <source>
        <dbReference type="ARBA" id="ARBA00004123"/>
    </source>
</evidence>
<protein>
    <submittedName>
        <fullName evidence="7">Chromo/chromo shadow domain, MRG domain protein</fullName>
    </submittedName>
</protein>
<keyword evidence="5" id="KW-0539">Nucleus</keyword>
<dbReference type="GO" id="GO:0006355">
    <property type="term" value="P:regulation of DNA-templated transcription"/>
    <property type="evidence" value="ECO:0007669"/>
    <property type="project" value="InterPro"/>
</dbReference>
<accession>A0A2U1KUT4</accession>
<dbReference type="PIRSF" id="PIRSF038133">
    <property type="entry name" value="HAT_Nua4_EAF3/MRG15"/>
    <property type="match status" value="1"/>
</dbReference>
<dbReference type="AlphaFoldDB" id="A0A2U1KUT4"/>
<proteinExistence type="predicted"/>
<keyword evidence="3" id="KW-0805">Transcription regulation</keyword>
<dbReference type="Proteomes" id="UP000245207">
    <property type="component" value="Unassembled WGS sequence"/>
</dbReference>
<evidence type="ECO:0000256" key="4">
    <source>
        <dbReference type="ARBA" id="ARBA00023163"/>
    </source>
</evidence>
<dbReference type="PANTHER" id="PTHR10880:SF44">
    <property type="entry name" value="PROTEIN MRG2"/>
    <property type="match status" value="1"/>
</dbReference>
<evidence type="ECO:0000313" key="8">
    <source>
        <dbReference type="Proteomes" id="UP000245207"/>
    </source>
</evidence>